<accession>A0A450TY81</accession>
<evidence type="ECO:0000313" key="2">
    <source>
        <dbReference type="EMBL" id="VFJ74512.1"/>
    </source>
</evidence>
<dbReference type="EMBL" id="CAADFA010000784">
    <property type="protein sequence ID" value="VFJ74359.1"/>
    <property type="molecule type" value="Genomic_DNA"/>
</dbReference>
<organism evidence="1">
    <name type="scientific">Candidatus Kentrum sp. FM</name>
    <dbReference type="NCBI Taxonomy" id="2126340"/>
    <lineage>
        <taxon>Bacteria</taxon>
        <taxon>Pseudomonadati</taxon>
        <taxon>Pseudomonadota</taxon>
        <taxon>Gammaproteobacteria</taxon>
        <taxon>Candidatus Kentrum</taxon>
    </lineage>
</organism>
<dbReference type="EMBL" id="CAADFL010000204">
    <property type="protein sequence ID" value="VFK11755.1"/>
    <property type="molecule type" value="Genomic_DNA"/>
</dbReference>
<proteinExistence type="predicted"/>
<reference evidence="1" key="1">
    <citation type="submission" date="2019-02" db="EMBL/GenBank/DDBJ databases">
        <authorList>
            <person name="Gruber-Vodicka R. H."/>
            <person name="Seah K. B. B."/>
        </authorList>
    </citation>
    <scope>NUCLEOTIDE SEQUENCE</scope>
    <source>
        <strain evidence="2">BECK_BZ163</strain>
        <strain evidence="3">BECK_BZ164</strain>
        <strain evidence="1">BECK_BZ165</strain>
    </source>
</reference>
<evidence type="ECO:0000313" key="3">
    <source>
        <dbReference type="EMBL" id="VFK11755.1"/>
    </source>
</evidence>
<dbReference type="AlphaFoldDB" id="A0A450TY81"/>
<sequence length="49" mass="5518">MKDKDAIIESLKPEKGDVTDLLLQAAVRSWDNQNFAIQVPTIHRLATNL</sequence>
<name>A0A450TY81_9GAMM</name>
<evidence type="ECO:0000313" key="1">
    <source>
        <dbReference type="EMBL" id="VFJ74359.1"/>
    </source>
</evidence>
<dbReference type="EMBL" id="CAADEZ010000783">
    <property type="protein sequence ID" value="VFJ74512.1"/>
    <property type="molecule type" value="Genomic_DNA"/>
</dbReference>
<gene>
    <name evidence="2" type="ORF">BECKFM1743A_GA0114220_107833</name>
    <name evidence="3" type="ORF">BECKFM1743B_GA0114221_102048</name>
    <name evidence="1" type="ORF">BECKFM1743C_GA0114222_107843</name>
</gene>
<protein>
    <submittedName>
        <fullName evidence="1">Uncharacterized protein</fullName>
    </submittedName>
</protein>